<protein>
    <submittedName>
        <fullName evidence="1">Uncharacterized protein</fullName>
    </submittedName>
</protein>
<dbReference type="AlphaFoldDB" id="A0A9D4NHA0"/>
<comment type="caution">
    <text evidence="1">The sequence shown here is derived from an EMBL/GenBank/DDBJ whole genome shotgun (WGS) entry which is preliminary data.</text>
</comment>
<dbReference type="Proteomes" id="UP000828390">
    <property type="component" value="Unassembled WGS sequence"/>
</dbReference>
<reference evidence="1" key="2">
    <citation type="submission" date="2020-11" db="EMBL/GenBank/DDBJ databases">
        <authorList>
            <person name="McCartney M.A."/>
            <person name="Auch B."/>
            <person name="Kono T."/>
            <person name="Mallez S."/>
            <person name="Becker A."/>
            <person name="Gohl D.M."/>
            <person name="Silverstein K.A.T."/>
            <person name="Koren S."/>
            <person name="Bechman K.B."/>
            <person name="Herman A."/>
            <person name="Abrahante J.E."/>
            <person name="Garbe J."/>
        </authorList>
    </citation>
    <scope>NUCLEOTIDE SEQUENCE</scope>
    <source>
        <strain evidence="1">Duluth1</strain>
        <tissue evidence="1">Whole animal</tissue>
    </source>
</reference>
<accession>A0A9D4NHA0</accession>
<reference evidence="1" key="1">
    <citation type="journal article" date="2019" name="bioRxiv">
        <title>The Genome of the Zebra Mussel, Dreissena polymorpha: A Resource for Invasive Species Research.</title>
        <authorList>
            <person name="McCartney M.A."/>
            <person name="Auch B."/>
            <person name="Kono T."/>
            <person name="Mallez S."/>
            <person name="Zhang Y."/>
            <person name="Obille A."/>
            <person name="Becker A."/>
            <person name="Abrahante J.E."/>
            <person name="Garbe J."/>
            <person name="Badalamenti J.P."/>
            <person name="Herman A."/>
            <person name="Mangelson H."/>
            <person name="Liachko I."/>
            <person name="Sullivan S."/>
            <person name="Sone E.D."/>
            <person name="Koren S."/>
            <person name="Silverstein K.A.T."/>
            <person name="Beckman K.B."/>
            <person name="Gohl D.M."/>
        </authorList>
    </citation>
    <scope>NUCLEOTIDE SEQUENCE</scope>
    <source>
        <strain evidence="1">Duluth1</strain>
        <tissue evidence="1">Whole animal</tissue>
    </source>
</reference>
<evidence type="ECO:0000313" key="1">
    <source>
        <dbReference type="EMBL" id="KAH3893509.1"/>
    </source>
</evidence>
<organism evidence="1 2">
    <name type="scientific">Dreissena polymorpha</name>
    <name type="common">Zebra mussel</name>
    <name type="synonym">Mytilus polymorpha</name>
    <dbReference type="NCBI Taxonomy" id="45954"/>
    <lineage>
        <taxon>Eukaryota</taxon>
        <taxon>Metazoa</taxon>
        <taxon>Spiralia</taxon>
        <taxon>Lophotrochozoa</taxon>
        <taxon>Mollusca</taxon>
        <taxon>Bivalvia</taxon>
        <taxon>Autobranchia</taxon>
        <taxon>Heteroconchia</taxon>
        <taxon>Euheterodonta</taxon>
        <taxon>Imparidentia</taxon>
        <taxon>Neoheterodontei</taxon>
        <taxon>Myida</taxon>
        <taxon>Dreissenoidea</taxon>
        <taxon>Dreissenidae</taxon>
        <taxon>Dreissena</taxon>
    </lineage>
</organism>
<proteinExistence type="predicted"/>
<keyword evidence="2" id="KW-1185">Reference proteome</keyword>
<gene>
    <name evidence="1" type="ORF">DPMN_017656</name>
</gene>
<dbReference type="EMBL" id="JAIWYP010000001">
    <property type="protein sequence ID" value="KAH3893509.1"/>
    <property type="molecule type" value="Genomic_DNA"/>
</dbReference>
<name>A0A9D4NHA0_DREPO</name>
<evidence type="ECO:0000313" key="2">
    <source>
        <dbReference type="Proteomes" id="UP000828390"/>
    </source>
</evidence>
<sequence length="68" mass="7839">MYDLFILYCRSQSDDEAVDEAGVVDTVFNIDCDVLEDDCQVVISEKPLAKVTEDMTEEWYVISRHCMP</sequence>